<name>A0ABW5Q0J9_9BACI</name>
<sequence>MEEDKEGSEAVTSEFGDLEIQLSGEVIVDEDQLRVRREKQSTGYMR</sequence>
<evidence type="ECO:0000313" key="2">
    <source>
        <dbReference type="Proteomes" id="UP001597451"/>
    </source>
</evidence>
<comment type="caution">
    <text evidence="1">The sequence shown here is derived from an EMBL/GenBank/DDBJ whole genome shotgun (WGS) entry which is preliminary data.</text>
</comment>
<dbReference type="EMBL" id="JBHUMX010000030">
    <property type="protein sequence ID" value="MFD2628920.1"/>
    <property type="molecule type" value="Genomic_DNA"/>
</dbReference>
<accession>A0ABW5Q0J9</accession>
<organism evidence="1 2">
    <name type="scientific">Oceanobacillus kapialis</name>
    <dbReference type="NCBI Taxonomy" id="481353"/>
    <lineage>
        <taxon>Bacteria</taxon>
        <taxon>Bacillati</taxon>
        <taxon>Bacillota</taxon>
        <taxon>Bacilli</taxon>
        <taxon>Bacillales</taxon>
        <taxon>Bacillaceae</taxon>
        <taxon>Oceanobacillus</taxon>
    </lineage>
</organism>
<keyword evidence="2" id="KW-1185">Reference proteome</keyword>
<protein>
    <submittedName>
        <fullName evidence="1">Uncharacterized protein</fullName>
    </submittedName>
</protein>
<proteinExistence type="predicted"/>
<dbReference type="Proteomes" id="UP001597451">
    <property type="component" value="Unassembled WGS sequence"/>
</dbReference>
<reference evidence="2" key="1">
    <citation type="journal article" date="2019" name="Int. J. Syst. Evol. Microbiol.">
        <title>The Global Catalogue of Microorganisms (GCM) 10K type strain sequencing project: providing services to taxonomists for standard genome sequencing and annotation.</title>
        <authorList>
            <consortium name="The Broad Institute Genomics Platform"/>
            <consortium name="The Broad Institute Genome Sequencing Center for Infectious Disease"/>
            <person name="Wu L."/>
            <person name="Ma J."/>
        </authorList>
    </citation>
    <scope>NUCLEOTIDE SEQUENCE [LARGE SCALE GENOMIC DNA]</scope>
    <source>
        <strain evidence="2">TISTR 1858</strain>
    </source>
</reference>
<evidence type="ECO:0000313" key="1">
    <source>
        <dbReference type="EMBL" id="MFD2628920.1"/>
    </source>
</evidence>
<dbReference type="RefSeq" id="WP_379561682.1">
    <property type="nucleotide sequence ID" value="NZ_CP085256.1"/>
</dbReference>
<gene>
    <name evidence="1" type="ORF">ACFSUN_09030</name>
</gene>